<evidence type="ECO:0000313" key="3">
    <source>
        <dbReference type="EMBL" id="JAW15006.1"/>
    </source>
</evidence>
<evidence type="ECO:0000256" key="1">
    <source>
        <dbReference type="SAM" id="MobiDB-lite"/>
    </source>
</evidence>
<organism evidence="3">
    <name type="scientific">Panstrongylus lignarius</name>
    <dbReference type="NCBI Taxonomy" id="156445"/>
    <lineage>
        <taxon>Eukaryota</taxon>
        <taxon>Metazoa</taxon>
        <taxon>Ecdysozoa</taxon>
        <taxon>Arthropoda</taxon>
        <taxon>Hexapoda</taxon>
        <taxon>Insecta</taxon>
        <taxon>Pterygota</taxon>
        <taxon>Neoptera</taxon>
        <taxon>Paraneoptera</taxon>
        <taxon>Hemiptera</taxon>
        <taxon>Heteroptera</taxon>
        <taxon>Panheteroptera</taxon>
        <taxon>Cimicomorpha</taxon>
        <taxon>Reduviidae</taxon>
        <taxon>Triatominae</taxon>
        <taxon>Panstrongylus</taxon>
    </lineage>
</organism>
<feature type="chain" id="PRO_5013166516" evidence="2">
    <location>
        <begin position="26"/>
        <end position="95"/>
    </location>
</feature>
<sequence>MKILTRKLFLIMIQCFHMKSTTSNAANSRETAVKVAKKGISQGHAGVPLTNGSEPPVEFPLALLPRPPKHKQPELAEPRLNTIRSSLSRSLQHLS</sequence>
<evidence type="ECO:0000256" key="2">
    <source>
        <dbReference type="SAM" id="SignalP"/>
    </source>
</evidence>
<name>A0A224XR69_9HEMI</name>
<proteinExistence type="predicted"/>
<accession>A0A224XR69</accession>
<feature type="compositionally biased region" description="Low complexity" evidence="1">
    <location>
        <begin position="84"/>
        <end position="95"/>
    </location>
</feature>
<feature type="signal peptide" evidence="2">
    <location>
        <begin position="1"/>
        <end position="25"/>
    </location>
</feature>
<reference evidence="3" key="1">
    <citation type="journal article" date="2018" name="PLoS Negl. Trop. Dis.">
        <title>An insight into the salivary gland and fat body transcriptome of Panstrongylus lignarius (Hemiptera: Heteroptera), the main vector of Chagas disease in Peru.</title>
        <authorList>
            <person name="Nevoa J.C."/>
            <person name="Mendes M.T."/>
            <person name="da Silva M.V."/>
            <person name="Soares S.C."/>
            <person name="Oliveira C.J.F."/>
            <person name="Ribeiro J.M.C."/>
        </authorList>
    </citation>
    <scope>NUCLEOTIDE SEQUENCE</scope>
</reference>
<dbReference type="EMBL" id="GFTR01001420">
    <property type="protein sequence ID" value="JAW15006.1"/>
    <property type="molecule type" value="Transcribed_RNA"/>
</dbReference>
<keyword evidence="2" id="KW-0732">Signal</keyword>
<dbReference type="AlphaFoldDB" id="A0A224XR69"/>
<feature type="region of interest" description="Disordered" evidence="1">
    <location>
        <begin position="66"/>
        <end position="95"/>
    </location>
</feature>
<protein>
    <submittedName>
        <fullName evidence="3">Putative secreted protein</fullName>
    </submittedName>
</protein>